<keyword evidence="3" id="KW-1185">Reference proteome</keyword>
<feature type="domain" description="Cytosolic endo-beta-N-acetylglucosaminidase C-terminal" evidence="1">
    <location>
        <begin position="100"/>
        <end position="184"/>
    </location>
</feature>
<evidence type="ECO:0000259" key="1">
    <source>
        <dbReference type="Pfam" id="PF25529"/>
    </source>
</evidence>
<dbReference type="EMBL" id="CABDUW010000806">
    <property type="protein sequence ID" value="VTJ75492.1"/>
    <property type="molecule type" value="Genomic_DNA"/>
</dbReference>
<sequence>MPPSPAETGSRQSLQPLQVPPTKLARWAGRCGQPLSGGWIQRCYEVSLRGCLLQDLFVNFSRPPGSRKEESFACRLGEIQVVDADSLLAPLHQVQDVTVSQVRCFRVHCWEGTRSDSPSREPAGPEKPTFLGLAFANQYRVVDLVVEAAGPGQDGRVEFLVEPVPREGFLVPQAEWGRAALLYSSPR</sequence>
<evidence type="ECO:0000313" key="3">
    <source>
        <dbReference type="Proteomes" id="UP000335636"/>
    </source>
</evidence>
<dbReference type="Proteomes" id="UP000335636">
    <property type="component" value="Unassembled WGS sequence"/>
</dbReference>
<protein>
    <recommendedName>
        <fullName evidence="1">Cytosolic endo-beta-N-acetylglucosaminidase C-terminal domain-containing protein</fullName>
    </recommendedName>
</protein>
<dbReference type="AlphaFoldDB" id="A0A5E4C3P2"/>
<proteinExistence type="predicted"/>
<accession>A0A5E4C3P2</accession>
<name>A0A5E4C3P2_MARMO</name>
<comment type="caution">
    <text evidence="2">The sequence shown here is derived from an EMBL/GenBank/DDBJ whole genome shotgun (WGS) entry which is preliminary data.</text>
</comment>
<dbReference type="InterPro" id="IPR057882">
    <property type="entry name" value="ENGase_C"/>
</dbReference>
<reference evidence="2" key="1">
    <citation type="submission" date="2019-04" db="EMBL/GenBank/DDBJ databases">
        <authorList>
            <person name="Alioto T."/>
            <person name="Alioto T."/>
        </authorList>
    </citation>
    <scope>NUCLEOTIDE SEQUENCE [LARGE SCALE GENOMIC DNA]</scope>
</reference>
<organism evidence="2 3">
    <name type="scientific">Marmota monax</name>
    <name type="common">Woodchuck</name>
    <dbReference type="NCBI Taxonomy" id="9995"/>
    <lineage>
        <taxon>Eukaryota</taxon>
        <taxon>Metazoa</taxon>
        <taxon>Chordata</taxon>
        <taxon>Craniata</taxon>
        <taxon>Vertebrata</taxon>
        <taxon>Euteleostomi</taxon>
        <taxon>Mammalia</taxon>
        <taxon>Eutheria</taxon>
        <taxon>Euarchontoglires</taxon>
        <taxon>Glires</taxon>
        <taxon>Rodentia</taxon>
        <taxon>Sciuromorpha</taxon>
        <taxon>Sciuridae</taxon>
        <taxon>Xerinae</taxon>
        <taxon>Marmotini</taxon>
        <taxon>Marmota</taxon>
    </lineage>
</organism>
<gene>
    <name evidence="2" type="ORF">MONAX_5E036555</name>
</gene>
<evidence type="ECO:0000313" key="2">
    <source>
        <dbReference type="EMBL" id="VTJ75492.1"/>
    </source>
</evidence>
<dbReference type="Pfam" id="PF25529">
    <property type="entry name" value="Ig_ENGASE1_C"/>
    <property type="match status" value="1"/>
</dbReference>